<dbReference type="OrthoDB" id="9816011at2"/>
<evidence type="ECO:0000313" key="2">
    <source>
        <dbReference type="Proteomes" id="UP000245390"/>
    </source>
</evidence>
<dbReference type="Proteomes" id="UP000245390">
    <property type="component" value="Unassembled WGS sequence"/>
</dbReference>
<gene>
    <name evidence="1" type="ORF">C8D95_11245</name>
</gene>
<comment type="caution">
    <text evidence="1">The sequence shown here is derived from an EMBL/GenBank/DDBJ whole genome shotgun (WGS) entry which is preliminary data.</text>
</comment>
<dbReference type="RefSeq" id="WP_109760845.1">
    <property type="nucleotide sequence ID" value="NZ_CP034588.1"/>
</dbReference>
<evidence type="ECO:0008006" key="3">
    <source>
        <dbReference type="Google" id="ProtNLM"/>
    </source>
</evidence>
<dbReference type="EMBL" id="QGGV01000012">
    <property type="protein sequence ID" value="PWK54057.1"/>
    <property type="molecule type" value="Genomic_DNA"/>
</dbReference>
<protein>
    <recommendedName>
        <fullName evidence="3">AraC-like protein</fullName>
    </recommendedName>
</protein>
<dbReference type="KEGG" id="salo:EF888_19100"/>
<accession>A0A316GH32</accession>
<keyword evidence="2" id="KW-1185">Reference proteome</keyword>
<reference evidence="1 2" key="1">
    <citation type="submission" date="2018-05" db="EMBL/GenBank/DDBJ databases">
        <title>Genomic Encyclopedia of Type Strains, Phase IV (KMG-IV): sequencing the most valuable type-strain genomes for metagenomic binning, comparative biology and taxonomic classification.</title>
        <authorList>
            <person name="Goeker M."/>
        </authorList>
    </citation>
    <scope>NUCLEOTIDE SEQUENCE [LARGE SCALE GENOMIC DNA]</scope>
    <source>
        <strain evidence="1 2">DSM 103371</strain>
    </source>
</reference>
<organism evidence="1 2">
    <name type="scientific">Silicimonas algicola</name>
    <dbReference type="NCBI Taxonomy" id="1826607"/>
    <lineage>
        <taxon>Bacteria</taxon>
        <taxon>Pseudomonadati</taxon>
        <taxon>Pseudomonadota</taxon>
        <taxon>Alphaproteobacteria</taxon>
        <taxon>Rhodobacterales</taxon>
        <taxon>Paracoccaceae</taxon>
    </lineage>
</organism>
<proteinExistence type="predicted"/>
<name>A0A316GH32_9RHOB</name>
<dbReference type="AlphaFoldDB" id="A0A316GH32"/>
<sequence>MSKEDAFVVSRDMPARRAQAFCVPYHYLVYAEVGTLTLEADGQRWTLPPARAGLVAAEHEVMISLARPVRVCSALIRPLLMPGPVLPLSVFAMSPLARQLLFALRGVGEETPLDDYTASLVQALALEALRLARLRPAP</sequence>
<evidence type="ECO:0000313" key="1">
    <source>
        <dbReference type="EMBL" id="PWK54057.1"/>
    </source>
</evidence>